<dbReference type="Gene3D" id="3.20.20.190">
    <property type="entry name" value="Phosphatidylinositol (PI) phosphodiesterase"/>
    <property type="match status" value="1"/>
</dbReference>
<dbReference type="InterPro" id="IPR017946">
    <property type="entry name" value="PLC-like_Pdiesterase_TIM-brl"/>
</dbReference>
<feature type="chain" id="PRO_5012609394" description="Phosphatidylinositol-specific phospholipase C X domain-containing protein" evidence="1">
    <location>
        <begin position="18"/>
        <end position="530"/>
    </location>
</feature>
<dbReference type="AlphaFoldDB" id="A0A2C5ZUV3"/>
<protein>
    <recommendedName>
        <fullName evidence="4">Phosphatidylinositol-specific phospholipase C X domain-containing protein</fullName>
    </recommendedName>
</protein>
<sequence>MVLIALCLLVCLQAISGLPVSRRFTVINNVRLKYEPYMYERKEPLTPENHYRDVETYVSVINATPYPWTRAYSHQYQMLHWDWWPSRISPGETVEVPVERRSHQSMTDTAAEVRYHLEGTSSLMGFQVEYRQGKDIGVRLMGDLETMNNEKESVINIGFLERPGGTGFLLAGREGNFISNNGPSAWMQASLPDVGHLPLRHVCLPRSHHAGMWKATHGLGLGLDRQTLTQSNNLWTQLTEGGIRVLDVRAHKRKEGFFEAHTAKLGIAWHGKYGAFLADMIATVNKFTQQFPGELIIWDLHNDARSGPRHFAHLDAHETDELYSLFKTLNNRISVPDDQDLSLWSLNDFIGNGKSAVLVRVPEGWLDKSPNFPGGSEGFVTTRNYPVYHHWSDKNKPLPMIKDQLRRLYEWKRSRDSVPLSMDWIVTQHGAEVYGGRDIMTYSRPAWRALFYEFWAVIHDEMYPNWIALDDVHKSQQKAMVMAINHCLGARKCGGLGGKVPSLEASGEGINSTWIKSTGKWKGAACLGDP</sequence>
<dbReference type="OrthoDB" id="1046782at2759"/>
<dbReference type="Gene3D" id="2.60.270.50">
    <property type="match status" value="1"/>
</dbReference>
<feature type="signal peptide" evidence="1">
    <location>
        <begin position="1"/>
        <end position="17"/>
    </location>
</feature>
<dbReference type="InterPro" id="IPR051057">
    <property type="entry name" value="PI-PLC_domain"/>
</dbReference>
<evidence type="ECO:0000313" key="2">
    <source>
        <dbReference type="EMBL" id="PHH83141.1"/>
    </source>
</evidence>
<gene>
    <name evidence="2" type="ORF">CDD82_3434</name>
</gene>
<dbReference type="SUPFAM" id="SSF51695">
    <property type="entry name" value="PLC-like phosphodiesterases"/>
    <property type="match status" value="1"/>
</dbReference>
<comment type="caution">
    <text evidence="2">The sequence shown here is derived from an EMBL/GenBank/DDBJ whole genome shotgun (WGS) entry which is preliminary data.</text>
</comment>
<keyword evidence="3" id="KW-1185">Reference proteome</keyword>
<dbReference type="GO" id="GO:0008081">
    <property type="term" value="F:phosphoric diester hydrolase activity"/>
    <property type="evidence" value="ECO:0007669"/>
    <property type="project" value="InterPro"/>
</dbReference>
<dbReference type="PANTHER" id="PTHR13593">
    <property type="match status" value="1"/>
</dbReference>
<proteinExistence type="predicted"/>
<dbReference type="EMBL" id="NJEU01000026">
    <property type="protein sequence ID" value="PHH83141.1"/>
    <property type="molecule type" value="Genomic_DNA"/>
</dbReference>
<keyword evidence="1" id="KW-0732">Signal</keyword>
<reference evidence="2 3" key="1">
    <citation type="submission" date="2017-06" db="EMBL/GenBank/DDBJ databases">
        <title>Ant-infecting Ophiocordyceps genomes reveal a high diversity of potential behavioral manipulation genes and a possible major role for enterotoxins.</title>
        <authorList>
            <person name="De Bekker C."/>
            <person name="Evans H.C."/>
            <person name="Brachmann A."/>
            <person name="Hughes D.P."/>
        </authorList>
    </citation>
    <scope>NUCLEOTIDE SEQUENCE [LARGE SCALE GENOMIC DNA]</scope>
    <source>
        <strain evidence="2 3">1348a</strain>
    </source>
</reference>
<evidence type="ECO:0008006" key="4">
    <source>
        <dbReference type="Google" id="ProtNLM"/>
    </source>
</evidence>
<evidence type="ECO:0000313" key="3">
    <source>
        <dbReference type="Proteomes" id="UP000224854"/>
    </source>
</evidence>
<evidence type="ECO:0000256" key="1">
    <source>
        <dbReference type="SAM" id="SignalP"/>
    </source>
</evidence>
<organism evidence="2 3">
    <name type="scientific">Ophiocordyceps australis</name>
    <dbReference type="NCBI Taxonomy" id="1399860"/>
    <lineage>
        <taxon>Eukaryota</taxon>
        <taxon>Fungi</taxon>
        <taxon>Dikarya</taxon>
        <taxon>Ascomycota</taxon>
        <taxon>Pezizomycotina</taxon>
        <taxon>Sordariomycetes</taxon>
        <taxon>Hypocreomycetidae</taxon>
        <taxon>Hypocreales</taxon>
        <taxon>Ophiocordycipitaceae</taxon>
        <taxon>Ophiocordyceps</taxon>
    </lineage>
</organism>
<dbReference type="GO" id="GO:0006629">
    <property type="term" value="P:lipid metabolic process"/>
    <property type="evidence" value="ECO:0007669"/>
    <property type="project" value="InterPro"/>
</dbReference>
<accession>A0A2C5ZUV3</accession>
<dbReference type="PROSITE" id="PS50007">
    <property type="entry name" value="PIPLC_X_DOMAIN"/>
    <property type="match status" value="1"/>
</dbReference>
<dbReference type="PANTHER" id="PTHR13593:SF143">
    <property type="entry name" value="PHOSPHATIDYLINOSITOL-SPECIFIC PHOSPHOLIPASE C X DOMAIN-CONTAINING PROTEIN"/>
    <property type="match status" value="1"/>
</dbReference>
<name>A0A2C5ZUV3_9HYPO</name>
<dbReference type="Proteomes" id="UP000224854">
    <property type="component" value="Unassembled WGS sequence"/>
</dbReference>